<dbReference type="GO" id="GO:0022841">
    <property type="term" value="F:potassium ion leak channel activity"/>
    <property type="evidence" value="ECO:0007669"/>
    <property type="project" value="TreeGrafter"/>
</dbReference>
<feature type="region of interest" description="Disordered" evidence="9">
    <location>
        <begin position="860"/>
        <end position="890"/>
    </location>
</feature>
<sequence length="1169" mass="131406">MPLSNHAHDTLNESSLPGRDSQGHRRSLNNQASPDHQQPSAHERNSPSDRNRDTHNRTRFINPFKQFFRKDDPPPTSSDASSIETNYRLLPLLIGCILPVSILINVPSITSPWVGRPSYNETLQDWNDPEVLEIPHWLNGIIISALAMSIICNICVLFRFLEQHVYRSVVLSLVTATIQDTLCVCAVVPFGILYPPAKGYVYLEGFWTMLASILFSFLATILISIDLHRTPNFRLQGSGVTHKQRILIAEAMSLCFYLAIGALIFIYLEKWTFLDALFFVMVTITTIGFGDRVPQTTGGRIFVVVYAAGGIVLLALAINAIRYVILEDLHRRFAIRSKERKAKRDARRRERRDQRAREEEQRLRLQETMERIQLIEASQPPVDSGTSTTPGAPEAITSPNGTVSDAHYLTHFPRYFDAANGSRLRLPSIFTRSMSGSEPRSVDSANSRQQGASNITLGDNPSQGAIEMLRTQGSNVSQYEQVGANANEVSSGSQAGATSRRDPYKVDDDLLRYATVYPRYSHSPTREKWLGRFRFFRRPSTQEAIQPTTLEEQREADKRQAYQESMMEYQRRLRLSAAMFLTFWLVGAIIFTFVESWDFGASVYFVFIAFSSIGYGDYVPRTMAGRSVFLAYCLVGVVTLTSLASLISEVLSKTMRKHVVETQLRRTEQLEALDYERGGRRDDDADLEHGVSRTDVDDTGSFRVGASDTDNPNGTAAQATETVDKSCHGTLQNLVEVSKSFDEMLRKIVGLEYTENERRAIASNSPSQPSPHLPENPNPGAIVTYLEAEDDESEPSFLSPSISRDITSASSIHQHTLRPMMHERRHSHDHQFGGTFHGSGSASQRDSNHINITAWPTAVPPSHVTHLRREHGRSRSQSSTPPPAPGFLQVPTSAKASVSAPQYIKDSMVTIPAVQWQSMIEYSKRFKALTLACEEALQKVVEWEASEKRLRQRRCDARLRQKRHIEERRKLLQQLRESHGAADDDTDKEEELEELDEWDEEGSDDEEDDEDLENQRARIASSLLGPPAISRARSSPGRLRLLTHSRSISPDSRQPRTPPAPLLQTPHAHAHSRQRRHSRLREHRRDQAHRHQQEHNPELGGAQQAIDNRNHVLLDVPYRSESPEPLETPVASSSNGGGSGTVGSPSSVQPGRPFLSPRRYVSKVDMTRG</sequence>
<feature type="compositionally biased region" description="Polar residues" evidence="9">
    <location>
        <begin position="28"/>
        <end position="40"/>
    </location>
</feature>
<feature type="transmembrane region" description="Helical" evidence="10">
    <location>
        <begin position="206"/>
        <end position="225"/>
    </location>
</feature>
<comment type="similarity">
    <text evidence="8">Belongs to the two pore domain potassium channel (TC 1.A.1.8) family.</text>
</comment>
<feature type="region of interest" description="Disordered" evidence="9">
    <location>
        <begin position="677"/>
        <end position="719"/>
    </location>
</feature>
<feature type="transmembrane region" description="Helical" evidence="10">
    <location>
        <begin position="134"/>
        <end position="158"/>
    </location>
</feature>
<dbReference type="PANTHER" id="PTHR11003">
    <property type="entry name" value="POTASSIUM CHANNEL, SUBFAMILY K"/>
    <property type="match status" value="1"/>
</dbReference>
<dbReference type="OrthoDB" id="297496at2759"/>
<evidence type="ECO:0000256" key="3">
    <source>
        <dbReference type="ARBA" id="ARBA00022692"/>
    </source>
</evidence>
<evidence type="ECO:0000256" key="10">
    <source>
        <dbReference type="SAM" id="Phobius"/>
    </source>
</evidence>
<feature type="region of interest" description="Disordered" evidence="9">
    <location>
        <begin position="1"/>
        <end position="56"/>
    </location>
</feature>
<dbReference type="InterPro" id="IPR013099">
    <property type="entry name" value="K_chnl_dom"/>
</dbReference>
<feature type="region of interest" description="Disordered" evidence="9">
    <location>
        <begin position="340"/>
        <end position="401"/>
    </location>
</feature>
<feature type="transmembrane region" description="Helical" evidence="10">
    <location>
        <begin position="628"/>
        <end position="647"/>
    </location>
</feature>
<feature type="domain" description="Potassium channel" evidence="11">
    <location>
        <begin position="254"/>
        <end position="322"/>
    </location>
</feature>
<feature type="region of interest" description="Disordered" evidence="9">
    <location>
        <begin position="760"/>
        <end position="780"/>
    </location>
</feature>
<feature type="compositionally biased region" description="Pro residues" evidence="9">
    <location>
        <begin position="768"/>
        <end position="777"/>
    </location>
</feature>
<feature type="compositionally biased region" description="Polar residues" evidence="9">
    <location>
        <begin position="708"/>
        <end position="719"/>
    </location>
</feature>
<feature type="domain" description="Potassium channel" evidence="11">
    <location>
        <begin position="580"/>
        <end position="652"/>
    </location>
</feature>
<feature type="compositionally biased region" description="Basic and acidic residues" evidence="9">
    <location>
        <begin position="347"/>
        <end position="370"/>
    </location>
</feature>
<feature type="transmembrane region" description="Helical" evidence="10">
    <location>
        <begin position="575"/>
        <end position="593"/>
    </location>
</feature>
<dbReference type="InterPro" id="IPR003280">
    <property type="entry name" value="2pore_dom_K_chnl"/>
</dbReference>
<dbReference type="GO" id="GO:0030322">
    <property type="term" value="P:stabilization of membrane potential"/>
    <property type="evidence" value="ECO:0007669"/>
    <property type="project" value="TreeGrafter"/>
</dbReference>
<evidence type="ECO:0000256" key="4">
    <source>
        <dbReference type="ARBA" id="ARBA00022989"/>
    </source>
</evidence>
<gene>
    <name evidence="12" type="ORF">K457DRAFT_1901408</name>
</gene>
<dbReference type="GO" id="GO:0015271">
    <property type="term" value="F:outward rectifier potassium channel activity"/>
    <property type="evidence" value="ECO:0007669"/>
    <property type="project" value="TreeGrafter"/>
</dbReference>
<evidence type="ECO:0000256" key="7">
    <source>
        <dbReference type="ARBA" id="ARBA00023303"/>
    </source>
</evidence>
<evidence type="ECO:0000313" key="13">
    <source>
        <dbReference type="Proteomes" id="UP000078512"/>
    </source>
</evidence>
<keyword evidence="13" id="KW-1185">Reference proteome</keyword>
<accession>A0A197KIW3</accession>
<keyword evidence="7 8" id="KW-0407">Ion channel</keyword>
<protein>
    <submittedName>
        <fullName evidence="12">Voltage-gated potassium channel</fullName>
    </submittedName>
</protein>
<dbReference type="EMBL" id="KV442011">
    <property type="protein sequence ID" value="OAQ36536.1"/>
    <property type="molecule type" value="Genomic_DNA"/>
</dbReference>
<evidence type="ECO:0000259" key="11">
    <source>
        <dbReference type="Pfam" id="PF07885"/>
    </source>
</evidence>
<feature type="transmembrane region" description="Helical" evidence="10">
    <location>
        <begin position="246"/>
        <end position="268"/>
    </location>
</feature>
<evidence type="ECO:0000256" key="5">
    <source>
        <dbReference type="ARBA" id="ARBA00023065"/>
    </source>
</evidence>
<dbReference type="Gene3D" id="1.10.287.70">
    <property type="match status" value="2"/>
</dbReference>
<evidence type="ECO:0000256" key="9">
    <source>
        <dbReference type="SAM" id="MobiDB-lite"/>
    </source>
</evidence>
<dbReference type="PRINTS" id="PR01333">
    <property type="entry name" value="2POREKCHANEL"/>
</dbReference>
<dbReference type="GO" id="GO:0005886">
    <property type="term" value="C:plasma membrane"/>
    <property type="evidence" value="ECO:0007669"/>
    <property type="project" value="TreeGrafter"/>
</dbReference>
<feature type="transmembrane region" description="Helical" evidence="10">
    <location>
        <begin position="599"/>
        <end position="616"/>
    </location>
</feature>
<feature type="compositionally biased region" description="Acidic residues" evidence="9">
    <location>
        <begin position="983"/>
        <end position="1012"/>
    </location>
</feature>
<evidence type="ECO:0000256" key="6">
    <source>
        <dbReference type="ARBA" id="ARBA00023136"/>
    </source>
</evidence>
<feature type="transmembrane region" description="Helical" evidence="10">
    <location>
        <begin position="301"/>
        <end position="325"/>
    </location>
</feature>
<keyword evidence="2 8" id="KW-0813">Transport</keyword>
<dbReference type="AlphaFoldDB" id="A0A197KIW3"/>
<name>A0A197KIW3_9FUNG</name>
<keyword evidence="3 8" id="KW-0812">Transmembrane</keyword>
<evidence type="ECO:0000256" key="1">
    <source>
        <dbReference type="ARBA" id="ARBA00004141"/>
    </source>
</evidence>
<feature type="compositionally biased region" description="Basic and acidic residues" evidence="9">
    <location>
        <begin position="1"/>
        <end position="11"/>
    </location>
</feature>
<feature type="region of interest" description="Disordered" evidence="9">
    <location>
        <begin position="974"/>
        <end position="1169"/>
    </location>
</feature>
<feature type="compositionally biased region" description="Low complexity" evidence="9">
    <location>
        <begin position="1142"/>
        <end position="1151"/>
    </location>
</feature>
<feature type="compositionally biased region" description="Basic residues" evidence="9">
    <location>
        <begin position="1068"/>
        <end position="1082"/>
    </location>
</feature>
<feature type="compositionally biased region" description="Basic and acidic residues" evidence="9">
    <location>
        <begin position="677"/>
        <end position="696"/>
    </location>
</feature>
<feature type="transmembrane region" description="Helical" evidence="10">
    <location>
        <begin position="89"/>
        <end position="114"/>
    </location>
</feature>
<dbReference type="SUPFAM" id="SSF81324">
    <property type="entry name" value="Voltage-gated potassium channels"/>
    <property type="match status" value="2"/>
</dbReference>
<dbReference type="Proteomes" id="UP000078512">
    <property type="component" value="Unassembled WGS sequence"/>
</dbReference>
<proteinExistence type="inferred from homology"/>
<comment type="subcellular location">
    <subcellularLocation>
        <location evidence="1">Membrane</location>
        <topology evidence="1">Multi-pass membrane protein</topology>
    </subcellularLocation>
</comment>
<evidence type="ECO:0000256" key="2">
    <source>
        <dbReference type="ARBA" id="ARBA00022448"/>
    </source>
</evidence>
<feature type="transmembrane region" description="Helical" evidence="10">
    <location>
        <begin position="170"/>
        <end position="194"/>
    </location>
</feature>
<feature type="compositionally biased region" description="Basic and acidic residues" evidence="9">
    <location>
        <begin position="1083"/>
        <end position="1097"/>
    </location>
</feature>
<keyword evidence="5 8" id="KW-0406">Ion transport</keyword>
<keyword evidence="6 10" id="KW-0472">Membrane</keyword>
<feature type="compositionally biased region" description="Basic residues" evidence="9">
    <location>
        <begin position="865"/>
        <end position="874"/>
    </location>
</feature>
<evidence type="ECO:0000256" key="8">
    <source>
        <dbReference type="RuleBase" id="RU003857"/>
    </source>
</evidence>
<dbReference type="Pfam" id="PF07885">
    <property type="entry name" value="Ion_trans_2"/>
    <property type="match status" value="2"/>
</dbReference>
<organism evidence="12 13">
    <name type="scientific">Linnemannia elongata AG-77</name>
    <dbReference type="NCBI Taxonomy" id="1314771"/>
    <lineage>
        <taxon>Eukaryota</taxon>
        <taxon>Fungi</taxon>
        <taxon>Fungi incertae sedis</taxon>
        <taxon>Mucoromycota</taxon>
        <taxon>Mortierellomycotina</taxon>
        <taxon>Mortierellomycetes</taxon>
        <taxon>Mortierellales</taxon>
        <taxon>Mortierellaceae</taxon>
        <taxon>Linnemannia</taxon>
    </lineage>
</organism>
<reference evidence="12 13" key="1">
    <citation type="submission" date="2016-05" db="EMBL/GenBank/DDBJ databases">
        <title>Genome sequencing reveals origins of a unique bacterial endosymbiosis in the earliest lineages of terrestrial Fungi.</title>
        <authorList>
            <consortium name="DOE Joint Genome Institute"/>
            <person name="Uehling J."/>
            <person name="Gryganskyi A."/>
            <person name="Hameed K."/>
            <person name="Tschaplinski T."/>
            <person name="Misztal P."/>
            <person name="Wu S."/>
            <person name="Desiro A."/>
            <person name="Vande Pol N."/>
            <person name="Du Z.-Y."/>
            <person name="Zienkiewicz A."/>
            <person name="Zienkiewicz K."/>
            <person name="Morin E."/>
            <person name="Tisserant E."/>
            <person name="Splivallo R."/>
            <person name="Hainaut M."/>
            <person name="Henrissat B."/>
            <person name="Ohm R."/>
            <person name="Kuo A."/>
            <person name="Yan J."/>
            <person name="Lipzen A."/>
            <person name="Nolan M."/>
            <person name="Labutti K."/>
            <person name="Barry K."/>
            <person name="Goldstein A."/>
            <person name="Labbe J."/>
            <person name="Schadt C."/>
            <person name="Tuskan G."/>
            <person name="Grigoriev I."/>
            <person name="Martin F."/>
            <person name="Vilgalys R."/>
            <person name="Bonito G."/>
        </authorList>
    </citation>
    <scope>NUCLEOTIDE SEQUENCE [LARGE SCALE GENOMIC DNA]</scope>
    <source>
        <strain evidence="12 13">AG-77</strain>
    </source>
</reference>
<evidence type="ECO:0000313" key="12">
    <source>
        <dbReference type="EMBL" id="OAQ36536.1"/>
    </source>
</evidence>
<feature type="region of interest" description="Disordered" evidence="9">
    <location>
        <begin position="434"/>
        <end position="462"/>
    </location>
</feature>
<keyword evidence="4 10" id="KW-1133">Transmembrane helix</keyword>
<dbReference type="PANTHER" id="PTHR11003:SF291">
    <property type="entry name" value="IP11374P"/>
    <property type="match status" value="1"/>
</dbReference>
<feature type="compositionally biased region" description="Basic and acidic residues" evidence="9">
    <location>
        <begin position="41"/>
        <end position="56"/>
    </location>
</feature>